<protein>
    <submittedName>
        <fullName evidence="2">Pimeloyl-ACP methyl ester carboxylesterase</fullName>
    </submittedName>
</protein>
<name>A0A318SGC4_9BURK</name>
<dbReference type="SUPFAM" id="SSF53474">
    <property type="entry name" value="alpha/beta-Hydrolases"/>
    <property type="match status" value="1"/>
</dbReference>
<sequence>MIAALDASLDHHRATVEGRDVVFRRTGTGPPLLLVHGGHGCWLHWAKNIAALARRRSVWLVDMPGYGDSGTLADPPTLEHLAGALADAVAQVLGADTPLDVAGFSFGGLVAAHMSALRLQHTAGSVRRVALLGTSGHGSMRRERLRMLDWKDVADDPAERDRRLAHNLMALMLHDPAALDPLALALHRQACLQTRFVSKAYASCAVIGPALDALAADGVPVLLAWGFHDVTATPAETAPAVAAGRNGCTWRLLPDAGHWMQYERPGATDALLLEWLQAGEAKL</sequence>
<proteinExistence type="predicted"/>
<dbReference type="Pfam" id="PF00561">
    <property type="entry name" value="Abhydrolase_1"/>
    <property type="match status" value="1"/>
</dbReference>
<gene>
    <name evidence="2" type="ORF">DFQ15_1136</name>
</gene>
<feature type="domain" description="AB hydrolase-1" evidence="1">
    <location>
        <begin position="30"/>
        <end position="265"/>
    </location>
</feature>
<dbReference type="AlphaFoldDB" id="A0A318SGC4"/>
<dbReference type="PANTHER" id="PTHR46438">
    <property type="entry name" value="ALPHA/BETA-HYDROLASES SUPERFAMILY PROTEIN"/>
    <property type="match status" value="1"/>
</dbReference>
<dbReference type="InterPro" id="IPR000639">
    <property type="entry name" value="Epox_hydrolase-like"/>
</dbReference>
<keyword evidence="3" id="KW-1185">Reference proteome</keyword>
<dbReference type="InterPro" id="IPR029058">
    <property type="entry name" value="AB_hydrolase_fold"/>
</dbReference>
<organism evidence="2 3">
    <name type="scientific">Xylophilus ampelinus</name>
    <dbReference type="NCBI Taxonomy" id="54067"/>
    <lineage>
        <taxon>Bacteria</taxon>
        <taxon>Pseudomonadati</taxon>
        <taxon>Pseudomonadota</taxon>
        <taxon>Betaproteobacteria</taxon>
        <taxon>Burkholderiales</taxon>
        <taxon>Xylophilus</taxon>
    </lineage>
</organism>
<dbReference type="GO" id="GO:0003824">
    <property type="term" value="F:catalytic activity"/>
    <property type="evidence" value="ECO:0007669"/>
    <property type="project" value="InterPro"/>
</dbReference>
<accession>A0A318SGC4</accession>
<dbReference type="PRINTS" id="PR00412">
    <property type="entry name" value="EPOXHYDRLASE"/>
</dbReference>
<dbReference type="Gene3D" id="3.40.50.1820">
    <property type="entry name" value="alpha/beta hydrolase"/>
    <property type="match status" value="1"/>
</dbReference>
<evidence type="ECO:0000313" key="2">
    <source>
        <dbReference type="EMBL" id="PYE76318.1"/>
    </source>
</evidence>
<evidence type="ECO:0000259" key="1">
    <source>
        <dbReference type="Pfam" id="PF00561"/>
    </source>
</evidence>
<dbReference type="InterPro" id="IPR000073">
    <property type="entry name" value="AB_hydrolase_1"/>
</dbReference>
<dbReference type="EMBL" id="QJTC01000013">
    <property type="protein sequence ID" value="PYE76318.1"/>
    <property type="molecule type" value="Genomic_DNA"/>
</dbReference>
<comment type="caution">
    <text evidence="2">The sequence shown here is derived from an EMBL/GenBank/DDBJ whole genome shotgun (WGS) entry which is preliminary data.</text>
</comment>
<dbReference type="Proteomes" id="UP000247540">
    <property type="component" value="Unassembled WGS sequence"/>
</dbReference>
<evidence type="ECO:0000313" key="3">
    <source>
        <dbReference type="Proteomes" id="UP000247540"/>
    </source>
</evidence>
<reference evidence="2 3" key="1">
    <citation type="submission" date="2018-06" db="EMBL/GenBank/DDBJ databases">
        <title>Genomic Encyclopedia of Type Strains, Phase III (KMG-III): the genomes of soil and plant-associated and newly described type strains.</title>
        <authorList>
            <person name="Whitman W."/>
        </authorList>
    </citation>
    <scope>NUCLEOTIDE SEQUENCE [LARGE SCALE GENOMIC DNA]</scope>
    <source>
        <strain evidence="2 3">CECT 7646</strain>
    </source>
</reference>